<evidence type="ECO:0000313" key="1">
    <source>
        <dbReference type="EMBL" id="UPK67988.1"/>
    </source>
</evidence>
<dbReference type="EMBL" id="CP095855">
    <property type="protein sequence ID" value="UPK67988.1"/>
    <property type="molecule type" value="Genomic_DNA"/>
</dbReference>
<name>A0ABY4HYH6_CHIFI</name>
<proteinExistence type="predicted"/>
<evidence type="ECO:0000313" key="2">
    <source>
        <dbReference type="Proteomes" id="UP000830198"/>
    </source>
</evidence>
<reference evidence="1 2" key="1">
    <citation type="submission" date="2022-04" db="EMBL/GenBank/DDBJ databases">
        <title>The arsenic-methylating capacity of Chitinophaga filiformis YT5 during chitin decomposition.</title>
        <authorList>
            <person name="Chen G."/>
            <person name="Liang Y."/>
        </authorList>
    </citation>
    <scope>NUCLEOTIDE SEQUENCE [LARGE SCALE GENOMIC DNA]</scope>
    <source>
        <strain evidence="1 2">YT5</strain>
    </source>
</reference>
<protein>
    <submittedName>
        <fullName evidence="1">Uncharacterized protein</fullName>
    </submittedName>
</protein>
<dbReference type="Proteomes" id="UP000830198">
    <property type="component" value="Chromosome"/>
</dbReference>
<accession>A0ABY4HYH6</accession>
<sequence>MENLLQQQQIINLGKILVDQLGLEDSTDILSRWMAHYLAEKMALIETAATEQKKEDARVECFDVILKLWKQRWSFPEGKQPLRSYEHLLEVLEKLSPDNRDPFYSTVAEFKRATLAEGKTNLTPEQQFDTQIMDVDRGARACIKYLLKQAALTIDNDTTKQFLEAGIDLPDKIDIQLMIALSDDRSEDENELDDQAQVKRYEIGQLKKDIGRLETLAKVNEQVLEGLKQRLSALDVF</sequence>
<organism evidence="1 2">
    <name type="scientific">Chitinophaga filiformis</name>
    <name type="common">Myxococcus filiformis</name>
    <name type="synonym">Flexibacter filiformis</name>
    <dbReference type="NCBI Taxonomy" id="104663"/>
    <lineage>
        <taxon>Bacteria</taxon>
        <taxon>Pseudomonadati</taxon>
        <taxon>Bacteroidota</taxon>
        <taxon>Chitinophagia</taxon>
        <taxon>Chitinophagales</taxon>
        <taxon>Chitinophagaceae</taxon>
        <taxon>Chitinophaga</taxon>
    </lineage>
</organism>
<keyword evidence="2" id="KW-1185">Reference proteome</keyword>
<dbReference type="RefSeq" id="WP_247810330.1">
    <property type="nucleotide sequence ID" value="NZ_CP095855.1"/>
</dbReference>
<gene>
    <name evidence="1" type="ORF">MYF79_23840</name>
</gene>